<dbReference type="SUPFAM" id="SSF50978">
    <property type="entry name" value="WD40 repeat-like"/>
    <property type="match status" value="1"/>
</dbReference>
<dbReference type="RefSeq" id="XP_005709266.1">
    <property type="nucleotide sequence ID" value="XM_005709209.1"/>
</dbReference>
<feature type="coiled-coil region" evidence="1">
    <location>
        <begin position="750"/>
        <end position="838"/>
    </location>
</feature>
<keyword evidence="1" id="KW-0175">Coiled coil</keyword>
<evidence type="ECO:0000256" key="2">
    <source>
        <dbReference type="SAM" id="MobiDB-lite"/>
    </source>
</evidence>
<protein>
    <submittedName>
        <fullName evidence="3">Uncharacterized protein</fullName>
    </submittedName>
</protein>
<evidence type="ECO:0000313" key="4">
    <source>
        <dbReference type="Proteomes" id="UP000030680"/>
    </source>
</evidence>
<dbReference type="InterPro" id="IPR036322">
    <property type="entry name" value="WD40_repeat_dom_sf"/>
</dbReference>
<feature type="coiled-coil region" evidence="1">
    <location>
        <begin position="506"/>
        <end position="632"/>
    </location>
</feature>
<dbReference type="Gramene" id="EME32746">
    <property type="protein sequence ID" value="EME32746"/>
    <property type="gene ID" value="Gasu_01100"/>
</dbReference>
<reference evidence="4" key="1">
    <citation type="journal article" date="2013" name="Science">
        <title>Gene transfer from bacteria and archaea facilitated evolution of an extremophilic eukaryote.</title>
        <authorList>
            <person name="Schonknecht G."/>
            <person name="Chen W.H."/>
            <person name="Ternes C.M."/>
            <person name="Barbier G.G."/>
            <person name="Shrestha R.P."/>
            <person name="Stanke M."/>
            <person name="Brautigam A."/>
            <person name="Baker B.J."/>
            <person name="Banfield J.F."/>
            <person name="Garavito R.M."/>
            <person name="Carr K."/>
            <person name="Wilkerson C."/>
            <person name="Rensing S.A."/>
            <person name="Gagneul D."/>
            <person name="Dickenson N.E."/>
            <person name="Oesterhelt C."/>
            <person name="Lercher M.J."/>
            <person name="Weber A.P."/>
        </authorList>
    </citation>
    <scope>NUCLEOTIDE SEQUENCE [LARGE SCALE GENOMIC DNA]</scope>
    <source>
        <strain evidence="4">074W</strain>
    </source>
</reference>
<dbReference type="OrthoDB" id="7978at2759"/>
<evidence type="ECO:0000313" key="3">
    <source>
        <dbReference type="EMBL" id="EME32746.1"/>
    </source>
</evidence>
<sequence length="868" mass="100281">MSISSTAHSSSGELSGKSEFGAIGVSLETLDSKKIQKHTVESSWRRRVHNQHDVERISVNSLKIVPQRVFCFEKFTREFQDGEDSSLWLFTERNIQLYGLDGSDCRYSIPLPDSDISYVKPFYFSSGSIQVPLWIRGIMAIGLKNGDCVLYDGYTGTCLQTLSPPTKLSNKVGVSVLGYSGPSICPDLNLRDQEQADFLLIGFKNNSFAEWQLDWKIQTPCSSEILYKEWSISYNSCSKDAHYLSYLRLWIILIDRDILFMDEQGSVIYCFSMKYDVSKLLVMDPVFLSEQKDRKILILTISEEGFLQYSELHYLATESLRLEPLDSSFLSFKDCMKICCFSQLCCNYFILGSSDGSLSLFQWNQTSLGSIMPVCLHKKVIHSEKFDFISCKRENDGFIIRTYCPVDNQLITASIVVKHKPECRCLLTLTNPGCHRSDSSNCEEKFYIPSYKQDVENEESYHRSAIAFSSKMERLPELSNITEEMKQLPLLSHDQNENNVVYPSSNKQMSCCLTEAEQRLQLLQTEYEYEKKIHQRLRDELLNRALEAEEQVERLEAKLKEMQRMKRHQNEGLKEENFLSQSVTSNQDLDRERLALLEKQLQEALDSKQLLMVQAKEDINYLQNRVEALDAVLLSTQRDSEDFISTTVEMNERIAEALDGLTDEAFDQLGGFEEVFRQWMTTVREKLHRQRKRTEEIKEEIHTLQNMFRVIDHSATNLTQYEKTMQEESSPTTDVADATPRSRLLLHQVKVALQHRIMQLEEQLRQLTDYQSKENDTKTISTVEELQVHLQQAEQRIHQLEEEKEQIAMAHDRLLEDNAALETENERLQLQLRRAVEAASYYSGRDTVSSPLEPTTPREDHASTSSKN</sequence>
<evidence type="ECO:0000256" key="1">
    <source>
        <dbReference type="SAM" id="Coils"/>
    </source>
</evidence>
<dbReference type="KEGG" id="gsl:Gasu_01100"/>
<accession>M2WA18</accession>
<dbReference type="GeneID" id="17091300"/>
<proteinExistence type="predicted"/>
<feature type="region of interest" description="Disordered" evidence="2">
    <location>
        <begin position="840"/>
        <end position="868"/>
    </location>
</feature>
<dbReference type="Proteomes" id="UP000030680">
    <property type="component" value="Unassembled WGS sequence"/>
</dbReference>
<dbReference type="EMBL" id="KB454484">
    <property type="protein sequence ID" value="EME32746.1"/>
    <property type="molecule type" value="Genomic_DNA"/>
</dbReference>
<organism evidence="3 4">
    <name type="scientific">Galdieria sulphuraria</name>
    <name type="common">Red alga</name>
    <dbReference type="NCBI Taxonomy" id="130081"/>
    <lineage>
        <taxon>Eukaryota</taxon>
        <taxon>Rhodophyta</taxon>
        <taxon>Bangiophyceae</taxon>
        <taxon>Galdieriales</taxon>
        <taxon>Galdieriaceae</taxon>
        <taxon>Galdieria</taxon>
    </lineage>
</organism>
<name>M2WA18_GALSU</name>
<gene>
    <name evidence="3" type="ORF">Gasu_01100</name>
</gene>
<dbReference type="AlphaFoldDB" id="M2WA18"/>
<feature type="coiled-coil region" evidence="1">
    <location>
        <begin position="680"/>
        <end position="707"/>
    </location>
</feature>
<keyword evidence="4" id="KW-1185">Reference proteome</keyword>